<name>A0A368ZAR0_9FLAO</name>
<dbReference type="PANTHER" id="PTHR37310">
    <property type="entry name" value="CYTOPLASMIC PROTEIN-RELATED"/>
    <property type="match status" value="1"/>
</dbReference>
<gene>
    <name evidence="1" type="ORF">DFQ08_10811</name>
</gene>
<dbReference type="Pfam" id="PF03860">
    <property type="entry name" value="Csp"/>
    <property type="match status" value="1"/>
</dbReference>
<keyword evidence="2" id="KW-1185">Reference proteome</keyword>
<dbReference type="RefSeq" id="WP_181858423.1">
    <property type="nucleotide sequence ID" value="NZ_QPJO01000008.1"/>
</dbReference>
<comment type="caution">
    <text evidence="1">The sequence shown here is derived from an EMBL/GenBank/DDBJ whole genome shotgun (WGS) entry which is preliminary data.</text>
</comment>
<dbReference type="EMBL" id="QPJO01000008">
    <property type="protein sequence ID" value="RCW89812.1"/>
    <property type="molecule type" value="Genomic_DNA"/>
</dbReference>
<reference evidence="1 2" key="1">
    <citation type="submission" date="2018-07" db="EMBL/GenBank/DDBJ databases">
        <title>Genomic Encyclopedia of Type Strains, Phase III (KMG-III): the genomes of soil and plant-associated and newly described type strains.</title>
        <authorList>
            <person name="Whitman W."/>
        </authorList>
    </citation>
    <scope>NUCLEOTIDE SEQUENCE [LARGE SCALE GENOMIC DNA]</scope>
    <source>
        <strain evidence="1 2">CECT 7958</strain>
    </source>
</reference>
<dbReference type="AlphaFoldDB" id="A0A368ZAR0"/>
<evidence type="ECO:0000313" key="1">
    <source>
        <dbReference type="EMBL" id="RCW89812.1"/>
    </source>
</evidence>
<proteinExistence type="predicted"/>
<protein>
    <submittedName>
        <fullName evidence="1">Uncharacterized protein DUF326</fullName>
    </submittedName>
</protein>
<dbReference type="InterPro" id="IPR005560">
    <property type="entry name" value="Csp_YhjQ"/>
</dbReference>
<dbReference type="Proteomes" id="UP000253436">
    <property type="component" value="Unassembled WGS sequence"/>
</dbReference>
<dbReference type="Gene3D" id="1.20.1270.360">
    <property type="match status" value="1"/>
</dbReference>
<dbReference type="PANTHER" id="PTHR37310:SF1">
    <property type="entry name" value="CYTOPLASMIC PROTEIN"/>
    <property type="match status" value="1"/>
</dbReference>
<accession>A0A368ZAR0</accession>
<organism evidence="1 2">
    <name type="scientific">Winogradskyella arenosi</name>
    <dbReference type="NCBI Taxonomy" id="533325"/>
    <lineage>
        <taxon>Bacteria</taxon>
        <taxon>Pseudomonadati</taxon>
        <taxon>Bacteroidota</taxon>
        <taxon>Flavobacteriia</taxon>
        <taxon>Flavobacteriales</taxon>
        <taxon>Flavobacteriaceae</taxon>
        <taxon>Winogradskyella</taxon>
    </lineage>
</organism>
<sequence length="105" mass="11627">MNSMYQPLIETLQTCIIDCRVCSIEMAGKESKNDCPKCCIECVDACEALLKMITSDSAYIQQYALLCAEICEYCADHCEEHTHDHCKACAKACRACAEACEKISA</sequence>
<evidence type="ECO:0000313" key="2">
    <source>
        <dbReference type="Proteomes" id="UP000253436"/>
    </source>
</evidence>